<dbReference type="EMBL" id="OU466862">
    <property type="protein sequence ID" value="CAH2071539.1"/>
    <property type="molecule type" value="Genomic_DNA"/>
</dbReference>
<comment type="similarity">
    <text evidence="2">Belongs to the eukaryotic RPC7 RNA polymerase subunit family.</text>
</comment>
<feature type="compositionally biased region" description="Acidic residues" evidence="4">
    <location>
        <begin position="207"/>
        <end position="258"/>
    </location>
</feature>
<evidence type="ECO:0000256" key="2">
    <source>
        <dbReference type="ARBA" id="ARBA00008352"/>
    </source>
</evidence>
<dbReference type="AlphaFoldDB" id="A0AAU9SU19"/>
<feature type="compositionally biased region" description="Basic residues" evidence="4">
    <location>
        <begin position="36"/>
        <end position="46"/>
    </location>
</feature>
<dbReference type="GO" id="GO:0006383">
    <property type="term" value="P:transcription by RNA polymerase III"/>
    <property type="evidence" value="ECO:0007669"/>
    <property type="project" value="InterPro"/>
</dbReference>
<keyword evidence="3" id="KW-0539">Nucleus</keyword>
<gene>
    <name evidence="5" type="ORF">TAV2_LOCUS19314</name>
</gene>
<sequence>PRRFIRCLDCVFNKYTAKQTVNADSEKPTGKMAFRGGRRGKGRGKRGYGFDKPEPFVIFPETTLPDPKPISNDSKLLSSYFGFQKFWRNSPYHLGDGVSKQESESLDIERFSDALKPKKKPNKSGSSFYDFLLLRPDNFPKELLGGTRRGPVKRAKWTQEIANNVTRELKLVFNLADLKDPEENEEEEEEEEDKEENEEGEDKKENEEGEDKEENEDGEEVEESEGEELDNGDYDQNQDFDDDDDDDYNQAADDEEVY</sequence>
<evidence type="ECO:0000313" key="5">
    <source>
        <dbReference type="EMBL" id="CAH2071539.1"/>
    </source>
</evidence>
<dbReference type="Pfam" id="PF11705">
    <property type="entry name" value="RNA_pol_3_Rpc31"/>
    <property type="match status" value="1"/>
</dbReference>
<accession>A0AAU9SU19</accession>
<dbReference type="InterPro" id="IPR024661">
    <property type="entry name" value="RNA_pol_III_Rpc31"/>
</dbReference>
<dbReference type="GO" id="GO:0005666">
    <property type="term" value="C:RNA polymerase III complex"/>
    <property type="evidence" value="ECO:0007669"/>
    <property type="project" value="TreeGrafter"/>
</dbReference>
<name>A0AAU9SU19_THLAR</name>
<evidence type="ECO:0000313" key="6">
    <source>
        <dbReference type="Proteomes" id="UP000836841"/>
    </source>
</evidence>
<keyword evidence="6" id="KW-1185">Reference proteome</keyword>
<organism evidence="5 6">
    <name type="scientific">Thlaspi arvense</name>
    <name type="common">Field penny-cress</name>
    <dbReference type="NCBI Taxonomy" id="13288"/>
    <lineage>
        <taxon>Eukaryota</taxon>
        <taxon>Viridiplantae</taxon>
        <taxon>Streptophyta</taxon>
        <taxon>Embryophyta</taxon>
        <taxon>Tracheophyta</taxon>
        <taxon>Spermatophyta</taxon>
        <taxon>Magnoliopsida</taxon>
        <taxon>eudicotyledons</taxon>
        <taxon>Gunneridae</taxon>
        <taxon>Pentapetalae</taxon>
        <taxon>rosids</taxon>
        <taxon>malvids</taxon>
        <taxon>Brassicales</taxon>
        <taxon>Brassicaceae</taxon>
        <taxon>Thlaspideae</taxon>
        <taxon>Thlaspi</taxon>
    </lineage>
</organism>
<dbReference type="Proteomes" id="UP000836841">
    <property type="component" value="Chromosome 6"/>
</dbReference>
<protein>
    <recommendedName>
        <fullName evidence="7">DNA-directed RNA polymerase III subunit</fullName>
    </recommendedName>
</protein>
<feature type="non-terminal residue" evidence="5">
    <location>
        <position position="1"/>
    </location>
</feature>
<dbReference type="PANTHER" id="PTHR15367:SF2">
    <property type="entry name" value="DNA-DIRECTED RNA POLYMERASE III SUBUNIT"/>
    <property type="match status" value="1"/>
</dbReference>
<feature type="non-terminal residue" evidence="5">
    <location>
        <position position="258"/>
    </location>
</feature>
<evidence type="ECO:0000256" key="4">
    <source>
        <dbReference type="SAM" id="MobiDB-lite"/>
    </source>
</evidence>
<evidence type="ECO:0008006" key="7">
    <source>
        <dbReference type="Google" id="ProtNLM"/>
    </source>
</evidence>
<evidence type="ECO:0000256" key="1">
    <source>
        <dbReference type="ARBA" id="ARBA00004123"/>
    </source>
</evidence>
<feature type="region of interest" description="Disordered" evidence="4">
    <location>
        <begin position="176"/>
        <end position="258"/>
    </location>
</feature>
<comment type="subcellular location">
    <subcellularLocation>
        <location evidence="1">Nucleus</location>
    </subcellularLocation>
</comment>
<evidence type="ECO:0000256" key="3">
    <source>
        <dbReference type="ARBA" id="ARBA00023242"/>
    </source>
</evidence>
<proteinExistence type="inferred from homology"/>
<feature type="compositionally biased region" description="Acidic residues" evidence="4">
    <location>
        <begin position="180"/>
        <end position="200"/>
    </location>
</feature>
<feature type="region of interest" description="Disordered" evidence="4">
    <location>
        <begin position="23"/>
        <end position="46"/>
    </location>
</feature>
<reference evidence="5 6" key="1">
    <citation type="submission" date="2022-03" db="EMBL/GenBank/DDBJ databases">
        <authorList>
            <person name="Nunn A."/>
            <person name="Chopra R."/>
            <person name="Nunn A."/>
            <person name="Contreras Garrido A."/>
        </authorList>
    </citation>
    <scope>NUCLEOTIDE SEQUENCE [LARGE SCALE GENOMIC DNA]</scope>
</reference>
<dbReference type="PANTHER" id="PTHR15367">
    <property type="entry name" value="DNA-DIRECTED RNA POLYMERASE III"/>
    <property type="match status" value="1"/>
</dbReference>